<keyword evidence="3" id="KW-1185">Reference proteome</keyword>
<dbReference type="EMBL" id="LVWE01000085">
    <property type="protein sequence ID" value="OAD40836.1"/>
    <property type="molecule type" value="Genomic_DNA"/>
</dbReference>
<dbReference type="PANTHER" id="PTHR34980:SF2">
    <property type="entry name" value="INNER MEMBRANE PROTEIN YHAH-RELATED"/>
    <property type="match status" value="1"/>
</dbReference>
<dbReference type="RefSeq" id="WP_068452752.1">
    <property type="nucleotide sequence ID" value="NZ_CP150660.1"/>
</dbReference>
<comment type="caution">
    <text evidence="2">The sequence shown here is derived from an EMBL/GenBank/DDBJ whole genome shotgun (WGS) entry which is preliminary data.</text>
</comment>
<dbReference type="STRING" id="1333662.LPB303_16455"/>
<gene>
    <name evidence="2" type="ORF">LPB303_16455</name>
</gene>
<feature type="transmembrane region" description="Helical" evidence="1">
    <location>
        <begin position="55"/>
        <end position="73"/>
    </location>
</feature>
<keyword evidence="1" id="KW-1133">Transmembrane helix</keyword>
<accession>A0A176T069</accession>
<feature type="transmembrane region" description="Helical" evidence="1">
    <location>
        <begin position="24"/>
        <end position="49"/>
    </location>
</feature>
<dbReference type="GO" id="GO:0005886">
    <property type="term" value="C:plasma membrane"/>
    <property type="evidence" value="ECO:0007669"/>
    <property type="project" value="TreeGrafter"/>
</dbReference>
<organism evidence="2 3">
    <name type="scientific">Polaribacter atrinae</name>
    <dbReference type="NCBI Taxonomy" id="1333662"/>
    <lineage>
        <taxon>Bacteria</taxon>
        <taxon>Pseudomonadati</taxon>
        <taxon>Bacteroidota</taxon>
        <taxon>Flavobacteriia</taxon>
        <taxon>Flavobacteriales</taxon>
        <taxon>Flavobacteriaceae</taxon>
    </lineage>
</organism>
<proteinExistence type="predicted"/>
<dbReference type="Pfam" id="PF05656">
    <property type="entry name" value="DUF805"/>
    <property type="match status" value="1"/>
</dbReference>
<dbReference type="InterPro" id="IPR008523">
    <property type="entry name" value="DUF805"/>
</dbReference>
<dbReference type="AlphaFoldDB" id="A0A176T069"/>
<reference evidence="2 3" key="1">
    <citation type="submission" date="2016-02" db="EMBL/GenBank/DDBJ databases">
        <title>Draft genome sequence of Polaribacter atrinae KACC17473.</title>
        <authorList>
            <person name="Shin S.-K."/>
            <person name="Yi H."/>
        </authorList>
    </citation>
    <scope>NUCLEOTIDE SEQUENCE [LARGE SCALE GENOMIC DNA]</scope>
    <source>
        <strain evidence="2 3">KACC 17473</strain>
    </source>
</reference>
<keyword evidence="1" id="KW-0472">Membrane</keyword>
<sequence length="134" mass="14991">MNWYLKVVKEHYADFNGRARREEYWMFTLFNAIFSIAITVVFTGIGLAIDVPSLAALSYIYTLALIVPSLAVMVRRLHDTGKSGWFFLVSLIPLAGPIWLLVILCTDSQNGENKWGENPKGVGNNAAINEIGRE</sequence>
<dbReference type="OrthoDB" id="9812349at2"/>
<dbReference type="PANTHER" id="PTHR34980">
    <property type="entry name" value="INNER MEMBRANE PROTEIN-RELATED-RELATED"/>
    <property type="match status" value="1"/>
</dbReference>
<feature type="transmembrane region" description="Helical" evidence="1">
    <location>
        <begin position="85"/>
        <end position="104"/>
    </location>
</feature>
<evidence type="ECO:0008006" key="4">
    <source>
        <dbReference type="Google" id="ProtNLM"/>
    </source>
</evidence>
<dbReference type="Proteomes" id="UP000076923">
    <property type="component" value="Unassembled WGS sequence"/>
</dbReference>
<name>A0A176T069_9FLAO</name>
<evidence type="ECO:0000256" key="1">
    <source>
        <dbReference type="SAM" id="Phobius"/>
    </source>
</evidence>
<evidence type="ECO:0000313" key="2">
    <source>
        <dbReference type="EMBL" id="OAD40836.1"/>
    </source>
</evidence>
<protein>
    <recommendedName>
        <fullName evidence="4">DUF805 domain-containing protein</fullName>
    </recommendedName>
</protein>
<evidence type="ECO:0000313" key="3">
    <source>
        <dbReference type="Proteomes" id="UP000076923"/>
    </source>
</evidence>
<keyword evidence="1" id="KW-0812">Transmembrane</keyword>